<dbReference type="GO" id="GO:0009307">
    <property type="term" value="P:DNA restriction-modification system"/>
    <property type="evidence" value="ECO:0007669"/>
    <property type="project" value="UniProtKB-KW"/>
</dbReference>
<dbReference type="InterPro" id="IPR055573">
    <property type="entry name" value="DUF7149"/>
</dbReference>
<feature type="coiled-coil region" evidence="8">
    <location>
        <begin position="705"/>
        <end position="737"/>
    </location>
</feature>
<feature type="domain" description="DUF7149" evidence="11">
    <location>
        <begin position="5"/>
        <end position="240"/>
    </location>
</feature>
<dbReference type="PANTHER" id="PTHR33841:SF1">
    <property type="entry name" value="DNA METHYLTRANSFERASE A"/>
    <property type="match status" value="1"/>
</dbReference>
<keyword evidence="4" id="KW-0949">S-adenosyl-L-methionine</keyword>
<dbReference type="PANTHER" id="PTHR33841">
    <property type="entry name" value="DNA METHYLTRANSFERASE YEEA-RELATED"/>
    <property type="match status" value="1"/>
</dbReference>
<dbReference type="InterPro" id="IPR025931">
    <property type="entry name" value="TaqI_C"/>
</dbReference>
<keyword evidence="3 13" id="KW-0808">Transferase</keyword>
<dbReference type="EC" id="2.1.1.72" evidence="1"/>
<evidence type="ECO:0000259" key="9">
    <source>
        <dbReference type="Pfam" id="PF07669"/>
    </source>
</evidence>
<reference evidence="13" key="1">
    <citation type="submission" date="2019-11" db="EMBL/GenBank/DDBJ databases">
        <authorList>
            <person name="Feng L."/>
        </authorList>
    </citation>
    <scope>NUCLEOTIDE SEQUENCE</scope>
    <source>
        <strain evidence="13">BovatusLFYP28</strain>
    </source>
</reference>
<dbReference type="GO" id="GO:0003677">
    <property type="term" value="F:DNA binding"/>
    <property type="evidence" value="ECO:0007669"/>
    <property type="project" value="UniProtKB-KW"/>
</dbReference>
<dbReference type="InterPro" id="IPR056716">
    <property type="entry name" value="DUF7814"/>
</dbReference>
<keyword evidence="2 13" id="KW-0489">Methyltransferase</keyword>
<dbReference type="EMBL" id="CACRTD010000035">
    <property type="protein sequence ID" value="VYT26553.1"/>
    <property type="molecule type" value="Genomic_DNA"/>
</dbReference>
<dbReference type="PRINTS" id="PR00507">
    <property type="entry name" value="N12N6MTFRASE"/>
</dbReference>
<evidence type="ECO:0000256" key="6">
    <source>
        <dbReference type="ARBA" id="ARBA00023125"/>
    </source>
</evidence>
<dbReference type="AlphaFoldDB" id="A0A6N2VAP5"/>
<keyword evidence="5" id="KW-0680">Restriction system</keyword>
<dbReference type="InterPro" id="IPR050953">
    <property type="entry name" value="N4_N6_ade-DNA_methylase"/>
</dbReference>
<dbReference type="PROSITE" id="PS00092">
    <property type="entry name" value="N6_MTASE"/>
    <property type="match status" value="1"/>
</dbReference>
<dbReference type="InterPro" id="IPR029063">
    <property type="entry name" value="SAM-dependent_MTases_sf"/>
</dbReference>
<evidence type="ECO:0000259" key="10">
    <source>
        <dbReference type="Pfam" id="PF12950"/>
    </source>
</evidence>
<protein>
    <recommendedName>
        <fullName evidence="1">site-specific DNA-methyltransferase (adenine-specific)</fullName>
        <ecNumber evidence="1">2.1.1.72</ecNumber>
    </recommendedName>
</protein>
<dbReference type="Gene3D" id="3.40.50.150">
    <property type="entry name" value="Vaccinia Virus protein VP39"/>
    <property type="match status" value="1"/>
</dbReference>
<evidence type="ECO:0000256" key="7">
    <source>
        <dbReference type="ARBA" id="ARBA00047942"/>
    </source>
</evidence>
<feature type="domain" description="Type II methyltransferase M.TaqI-like" evidence="9">
    <location>
        <begin position="630"/>
        <end position="921"/>
    </location>
</feature>
<organism evidence="13">
    <name type="scientific">Bacteroides ovatus</name>
    <dbReference type="NCBI Taxonomy" id="28116"/>
    <lineage>
        <taxon>Bacteria</taxon>
        <taxon>Pseudomonadati</taxon>
        <taxon>Bacteroidota</taxon>
        <taxon>Bacteroidia</taxon>
        <taxon>Bacteroidales</taxon>
        <taxon>Bacteroidaceae</taxon>
        <taxon>Bacteroides</taxon>
    </lineage>
</organism>
<dbReference type="InterPro" id="IPR011639">
    <property type="entry name" value="MethylTrfase_TaqI-like_dom"/>
</dbReference>
<evidence type="ECO:0000259" key="11">
    <source>
        <dbReference type="Pfam" id="PF23653"/>
    </source>
</evidence>
<evidence type="ECO:0000313" key="13">
    <source>
        <dbReference type="EMBL" id="VYT26553.1"/>
    </source>
</evidence>
<dbReference type="GO" id="GO:0032259">
    <property type="term" value="P:methylation"/>
    <property type="evidence" value="ECO:0007669"/>
    <property type="project" value="UniProtKB-KW"/>
</dbReference>
<evidence type="ECO:0000256" key="4">
    <source>
        <dbReference type="ARBA" id="ARBA00022691"/>
    </source>
</evidence>
<dbReference type="Pfam" id="PF25120">
    <property type="entry name" value="DUF7814"/>
    <property type="match status" value="1"/>
</dbReference>
<evidence type="ECO:0000256" key="3">
    <source>
        <dbReference type="ARBA" id="ARBA00022679"/>
    </source>
</evidence>
<evidence type="ECO:0000256" key="2">
    <source>
        <dbReference type="ARBA" id="ARBA00022603"/>
    </source>
</evidence>
<sequence length="1267" mass="147262">MGQLKPTQVLNKAYRQIAVETTDFEHFKSALQILLDNVSDGQREETQKEHLRNFLSETFYKPYYMAPEEDIDLAVRLDKTAKSNIGLLIEVKSTTNKSEMISVDNLNKKALQELLLYYLKERVTKKNTDIKYLIATNICEYFIFDAQEFEQKFYQNKKLRREFQDFQDGRKTSNKTDFFYTEIASPFIEEVQGNLEYTYLNIYDYHKYLREDGNNAPKKLIELYKIFSDTHLLKLSFQTDSNSLNRGFYSELLHIIGIEEKKEGNKTVIVRKSIEKRSEASLLENTINQLDAEDCLYKIKNIALYGSTREERLFNVAMELCITWINRILFLKLLEAQMLKYHNGKLCYKFLTIKKIRDFDDLNTLFFQVLARNFEHRTPSILKNFEYVPYLNSSLFEVTELESDTIKINSLSQREELPLLPSSVLKNKKGNLKVDSLPTLGYLFAFLDSYNFASEGSEEVQEEAKTLINASVLGLIFEKINGHKDGSVFTPGIITMYMCHEAITKTVLQKFNGFYGWNCTSVIDLYNKIDDISKANDLINSIRICDPAVGSGHFLVSALNELIYLKYELGILVDVNGKRIRKQDYTFAIENDELIVTDSENNLFTYNPCNEESRRMQETLFREKKLIIENCLFGVDINPNSVKICRLRLWIELLKNAYYTQSSNYQYLETLPNIDINIKCGNSLVYRFNLEDSIKSVLRETGITIKQYKNGVAKYKNAQDKEEKKELEILISEIKSKLKTEIGQKEPKRVKLNRYRAELNDLLTPQLFEFTKKEQKERQKRIEFLHRGIKVLEDYFQEICSNKIYLGAFEWRLEFPEVLDDEGNFIGFDCIIGNPPYIQLQSIEHDADILERMEYETYARTGDIYCLFYEQGMNVLKENGCLCYITSNKWMRAGYGENLRNYFATKTNPTLLVDFAGVKIFDAATVEANILLTNKEANKYSTLACIFSDTNGLSKLSDFIQQQGVECEFSSSDSWVILSPIEQSIKRKIEAIGTPLKDWDINIYRGVLTGYNEAFIISTEKRNEILANCQSEEERQRTAELIRPILRGRDIKRYGYNWAGLWIIATFPSRHYNIEDFPAVKSYFLSVGIERLEQTGEVHTVNGEKIKARKKTCNKWFETQDSISYWEDFYKPKIVWKIIGNQMAFAYDKNQFIMNNACYIMTGEHLDYLLSILNSQAILWYSYVTNMNKTGVGDVQVGGQNIITFPIPAYSDNKNILAKMADCVTNQKISLKSVDYQIENIISEIFGFTTDERNFLNTFANSLRKKG</sequence>
<evidence type="ECO:0000256" key="1">
    <source>
        <dbReference type="ARBA" id="ARBA00011900"/>
    </source>
</evidence>
<dbReference type="InterPro" id="IPR002052">
    <property type="entry name" value="DNA_methylase_N6_adenine_CS"/>
</dbReference>
<proteinExistence type="predicted"/>
<feature type="domain" description="DUF7814" evidence="12">
    <location>
        <begin position="241"/>
        <end position="468"/>
    </location>
</feature>
<evidence type="ECO:0000256" key="5">
    <source>
        <dbReference type="ARBA" id="ARBA00022747"/>
    </source>
</evidence>
<gene>
    <name evidence="13" type="primary">paeR7IM_2</name>
    <name evidence="13" type="ORF">BOLFYP28_02148</name>
</gene>
<dbReference type="Pfam" id="PF23653">
    <property type="entry name" value="DUF7149"/>
    <property type="match status" value="1"/>
</dbReference>
<dbReference type="GO" id="GO:0009007">
    <property type="term" value="F:site-specific DNA-methyltransferase (adenine-specific) activity"/>
    <property type="evidence" value="ECO:0007669"/>
    <property type="project" value="UniProtKB-EC"/>
</dbReference>
<dbReference type="Pfam" id="PF07669">
    <property type="entry name" value="Eco57I"/>
    <property type="match status" value="1"/>
</dbReference>
<dbReference type="RefSeq" id="WP_118420270.1">
    <property type="nucleotide sequence ID" value="NZ_CACRTD010000035.1"/>
</dbReference>
<keyword evidence="6" id="KW-0238">DNA-binding</keyword>
<name>A0A6N2VAP5_BACOV</name>
<dbReference type="SUPFAM" id="SSF53335">
    <property type="entry name" value="S-adenosyl-L-methionine-dependent methyltransferases"/>
    <property type="match status" value="1"/>
</dbReference>
<dbReference type="Pfam" id="PF12950">
    <property type="entry name" value="TaqI_C"/>
    <property type="match status" value="1"/>
</dbReference>
<accession>A0A6N2VAP5</accession>
<keyword evidence="8" id="KW-0175">Coiled coil</keyword>
<comment type="catalytic activity">
    <reaction evidence="7">
        <text>a 2'-deoxyadenosine in DNA + S-adenosyl-L-methionine = an N(6)-methyl-2'-deoxyadenosine in DNA + S-adenosyl-L-homocysteine + H(+)</text>
        <dbReference type="Rhea" id="RHEA:15197"/>
        <dbReference type="Rhea" id="RHEA-COMP:12418"/>
        <dbReference type="Rhea" id="RHEA-COMP:12419"/>
        <dbReference type="ChEBI" id="CHEBI:15378"/>
        <dbReference type="ChEBI" id="CHEBI:57856"/>
        <dbReference type="ChEBI" id="CHEBI:59789"/>
        <dbReference type="ChEBI" id="CHEBI:90615"/>
        <dbReference type="ChEBI" id="CHEBI:90616"/>
        <dbReference type="EC" id="2.1.1.72"/>
    </reaction>
</comment>
<feature type="domain" description="TaqI-like C-terminal specificity" evidence="10">
    <location>
        <begin position="1044"/>
        <end position="1182"/>
    </location>
</feature>
<evidence type="ECO:0000259" key="12">
    <source>
        <dbReference type="Pfam" id="PF25120"/>
    </source>
</evidence>
<evidence type="ECO:0000256" key="8">
    <source>
        <dbReference type="SAM" id="Coils"/>
    </source>
</evidence>